<dbReference type="InterPro" id="IPR000639">
    <property type="entry name" value="Epox_hydrolase-like"/>
</dbReference>
<dbReference type="SUPFAM" id="SSF53474">
    <property type="entry name" value="alpha/beta-Hydrolases"/>
    <property type="match status" value="1"/>
</dbReference>
<dbReference type="GO" id="GO:0046464">
    <property type="term" value="P:acylglycerol catabolic process"/>
    <property type="evidence" value="ECO:0007669"/>
    <property type="project" value="TreeGrafter"/>
</dbReference>
<evidence type="ECO:0000313" key="3">
    <source>
        <dbReference type="EMBL" id="SMD37935.1"/>
    </source>
</evidence>
<evidence type="ECO:0000259" key="2">
    <source>
        <dbReference type="Pfam" id="PF00561"/>
    </source>
</evidence>
<feature type="domain" description="AB hydrolase-1" evidence="2">
    <location>
        <begin position="60"/>
        <end position="302"/>
    </location>
</feature>
<feature type="chain" id="PRO_5013162171" evidence="1">
    <location>
        <begin position="21"/>
        <end position="315"/>
    </location>
</feature>
<evidence type="ECO:0000256" key="1">
    <source>
        <dbReference type="SAM" id="SignalP"/>
    </source>
</evidence>
<dbReference type="AlphaFoldDB" id="A0A1W2GMN9"/>
<keyword evidence="4" id="KW-1185">Reference proteome</keyword>
<gene>
    <name evidence="3" type="ORF">SAMN04488029_3547</name>
</gene>
<dbReference type="PRINTS" id="PR00111">
    <property type="entry name" value="ABHYDROLASE"/>
</dbReference>
<keyword evidence="1" id="KW-0732">Signal</keyword>
<protein>
    <submittedName>
        <fullName evidence="3">Pimeloyl-ACP methyl ester carboxylesterase</fullName>
    </submittedName>
</protein>
<dbReference type="EMBL" id="FWYF01000004">
    <property type="protein sequence ID" value="SMD37935.1"/>
    <property type="molecule type" value="Genomic_DNA"/>
</dbReference>
<dbReference type="RefSeq" id="WP_245827106.1">
    <property type="nucleotide sequence ID" value="NZ_FWYF01000004.1"/>
</dbReference>
<accession>A0A1W2GMN9</accession>
<dbReference type="PANTHER" id="PTHR43798">
    <property type="entry name" value="MONOACYLGLYCEROL LIPASE"/>
    <property type="match status" value="1"/>
</dbReference>
<dbReference type="Proteomes" id="UP000192472">
    <property type="component" value="Unassembled WGS sequence"/>
</dbReference>
<feature type="signal peptide" evidence="1">
    <location>
        <begin position="1"/>
        <end position="20"/>
    </location>
</feature>
<evidence type="ECO:0000313" key="4">
    <source>
        <dbReference type="Proteomes" id="UP000192472"/>
    </source>
</evidence>
<dbReference type="GO" id="GO:0016020">
    <property type="term" value="C:membrane"/>
    <property type="evidence" value="ECO:0007669"/>
    <property type="project" value="TreeGrafter"/>
</dbReference>
<dbReference type="InterPro" id="IPR029058">
    <property type="entry name" value="AB_hydrolase_fold"/>
</dbReference>
<dbReference type="InterPro" id="IPR000073">
    <property type="entry name" value="AB_hydrolase_1"/>
</dbReference>
<sequence length="315" mass="34947">MRLPATLLILIIVMTGNATFAQSPTKVSDAIAEYKYPVKYVEVDGNTQIAYVDEGEGVQTLLFIHGLATYLPSWYKNIDALKSEYRCVAIDLPGYGRSTKGNTSNKMSDYADVVLKVIDQLELNNVVLVGHSMGGQVAGTTVLKSPDQFEKLILLAPAGFETFKSEQAAWLKTVFTVESVEEATEEQIRANWALNFYNLPADVEFMIQDRLKMMEAEDFNDYCKSVVGGMNGMLDEPIFDQLKNIKQTTLVVYGANDGLIPNQYLNPGLTIQMVGENGAGQIPKATLKFIPECGHFISFDKPEEINEILIEFLSN</sequence>
<dbReference type="Gene3D" id="3.40.50.1820">
    <property type="entry name" value="alpha/beta hydrolase"/>
    <property type="match status" value="1"/>
</dbReference>
<reference evidence="3 4" key="1">
    <citation type="submission" date="2017-04" db="EMBL/GenBank/DDBJ databases">
        <authorList>
            <person name="Afonso C.L."/>
            <person name="Miller P.J."/>
            <person name="Scott M.A."/>
            <person name="Spackman E."/>
            <person name="Goraichik I."/>
            <person name="Dimitrov K.M."/>
            <person name="Suarez D.L."/>
            <person name="Swayne D.E."/>
        </authorList>
    </citation>
    <scope>NUCLEOTIDE SEQUENCE [LARGE SCALE GENOMIC DNA]</scope>
    <source>
        <strain evidence="3 4">DSM 26133</strain>
    </source>
</reference>
<dbReference type="GO" id="GO:0047372">
    <property type="term" value="F:monoacylglycerol lipase activity"/>
    <property type="evidence" value="ECO:0007669"/>
    <property type="project" value="TreeGrafter"/>
</dbReference>
<proteinExistence type="predicted"/>
<organism evidence="3 4">
    <name type="scientific">Reichenbachiella faecimaris</name>
    <dbReference type="NCBI Taxonomy" id="692418"/>
    <lineage>
        <taxon>Bacteria</taxon>
        <taxon>Pseudomonadati</taxon>
        <taxon>Bacteroidota</taxon>
        <taxon>Cytophagia</taxon>
        <taxon>Cytophagales</taxon>
        <taxon>Reichenbachiellaceae</taxon>
        <taxon>Reichenbachiella</taxon>
    </lineage>
</organism>
<name>A0A1W2GMN9_REIFA</name>
<dbReference type="STRING" id="692418.SAMN04488029_3547"/>
<dbReference type="PANTHER" id="PTHR43798:SF33">
    <property type="entry name" value="HYDROLASE, PUTATIVE (AFU_ORTHOLOGUE AFUA_2G14860)-RELATED"/>
    <property type="match status" value="1"/>
</dbReference>
<dbReference type="PRINTS" id="PR00412">
    <property type="entry name" value="EPOXHYDRLASE"/>
</dbReference>
<dbReference type="InterPro" id="IPR050266">
    <property type="entry name" value="AB_hydrolase_sf"/>
</dbReference>
<dbReference type="Pfam" id="PF00561">
    <property type="entry name" value="Abhydrolase_1"/>
    <property type="match status" value="1"/>
</dbReference>